<dbReference type="InterPro" id="IPR003594">
    <property type="entry name" value="HATPase_dom"/>
</dbReference>
<evidence type="ECO:0000313" key="13">
    <source>
        <dbReference type="EMBL" id="AKI97256.1"/>
    </source>
</evidence>
<feature type="coiled-coil region" evidence="9">
    <location>
        <begin position="313"/>
        <end position="340"/>
    </location>
</feature>
<dbReference type="EMBL" id="CP011232">
    <property type="protein sequence ID" value="AKI97256.1"/>
    <property type="molecule type" value="Genomic_DNA"/>
</dbReference>
<keyword evidence="6" id="KW-0418">Kinase</keyword>
<dbReference type="GO" id="GO:0000160">
    <property type="term" value="P:phosphorelay signal transduction system"/>
    <property type="evidence" value="ECO:0007669"/>
    <property type="project" value="InterPro"/>
</dbReference>
<evidence type="ECO:0000256" key="9">
    <source>
        <dbReference type="SAM" id="Coils"/>
    </source>
</evidence>
<keyword evidence="9" id="KW-0175">Coiled coil</keyword>
<dbReference type="InterPro" id="IPR004358">
    <property type="entry name" value="Sig_transdc_His_kin-like_C"/>
</dbReference>
<dbReference type="Pfam" id="PF01584">
    <property type="entry name" value="CheW"/>
    <property type="match status" value="1"/>
</dbReference>
<dbReference type="SUPFAM" id="SSF55874">
    <property type="entry name" value="ATPase domain of HSP90 chaperone/DNA topoisomerase II/histidine kinase"/>
    <property type="match status" value="1"/>
</dbReference>
<dbReference type="GO" id="GO:0006935">
    <property type="term" value="P:chemotaxis"/>
    <property type="evidence" value="ECO:0007669"/>
    <property type="project" value="InterPro"/>
</dbReference>
<protein>
    <recommendedName>
        <fullName evidence="2">histidine kinase</fullName>
        <ecNumber evidence="2">2.7.13.3</ecNumber>
    </recommendedName>
</protein>
<organism evidence="13 14">
    <name type="scientific">Kosmotoga pacifica</name>
    <dbReference type="NCBI Taxonomy" id="1330330"/>
    <lineage>
        <taxon>Bacteria</taxon>
        <taxon>Thermotogati</taxon>
        <taxon>Thermotogota</taxon>
        <taxon>Thermotogae</taxon>
        <taxon>Kosmotogales</taxon>
        <taxon>Kosmotogaceae</taxon>
        <taxon>Kosmotoga</taxon>
    </lineage>
</organism>
<dbReference type="SMART" id="SM00260">
    <property type="entry name" value="CheW"/>
    <property type="match status" value="1"/>
</dbReference>
<evidence type="ECO:0000256" key="8">
    <source>
        <dbReference type="PROSITE-ProRule" id="PRU00110"/>
    </source>
</evidence>
<evidence type="ECO:0000256" key="3">
    <source>
        <dbReference type="ARBA" id="ARBA00022553"/>
    </source>
</evidence>
<dbReference type="InterPro" id="IPR051315">
    <property type="entry name" value="Bact_Chemotaxis_CheA"/>
</dbReference>
<comment type="catalytic activity">
    <reaction evidence="1">
        <text>ATP + protein L-histidine = ADP + protein N-phospho-L-histidine.</text>
        <dbReference type="EC" id="2.7.13.3"/>
    </reaction>
</comment>
<feature type="domain" description="HPt" evidence="12">
    <location>
        <begin position="76"/>
        <end position="190"/>
    </location>
</feature>
<dbReference type="Pfam" id="PF02518">
    <property type="entry name" value="HATPase_c"/>
    <property type="match status" value="1"/>
</dbReference>
<keyword evidence="3 8" id="KW-0597">Phosphoprotein</keyword>
<dbReference type="SUPFAM" id="SSF47226">
    <property type="entry name" value="Histidine-containing phosphotransfer domain, HPT domain"/>
    <property type="match status" value="1"/>
</dbReference>
<evidence type="ECO:0000256" key="1">
    <source>
        <dbReference type="ARBA" id="ARBA00000085"/>
    </source>
</evidence>
<proteinExistence type="predicted"/>
<evidence type="ECO:0000256" key="5">
    <source>
        <dbReference type="ARBA" id="ARBA00022741"/>
    </source>
</evidence>
<name>A0A0G2ZAY3_9BACT</name>
<dbReference type="PANTHER" id="PTHR43395:SF10">
    <property type="entry name" value="CHEMOTAXIS PROTEIN CHEA"/>
    <property type="match status" value="1"/>
</dbReference>
<dbReference type="OrthoDB" id="41101at2"/>
<feature type="domain" description="CheW-like" evidence="11">
    <location>
        <begin position="557"/>
        <end position="689"/>
    </location>
</feature>
<dbReference type="InterPro" id="IPR036061">
    <property type="entry name" value="CheW-like_dom_sf"/>
</dbReference>
<evidence type="ECO:0000256" key="7">
    <source>
        <dbReference type="ARBA" id="ARBA00035100"/>
    </source>
</evidence>
<dbReference type="AlphaFoldDB" id="A0A0G2ZAY3"/>
<dbReference type="GO" id="GO:0004673">
    <property type="term" value="F:protein histidine kinase activity"/>
    <property type="evidence" value="ECO:0007669"/>
    <property type="project" value="UniProtKB-EC"/>
</dbReference>
<dbReference type="PANTHER" id="PTHR43395">
    <property type="entry name" value="SENSOR HISTIDINE KINASE CHEA"/>
    <property type="match status" value="1"/>
</dbReference>
<evidence type="ECO:0000313" key="14">
    <source>
        <dbReference type="Proteomes" id="UP000035159"/>
    </source>
</evidence>
<evidence type="ECO:0000256" key="4">
    <source>
        <dbReference type="ARBA" id="ARBA00022679"/>
    </source>
</evidence>
<dbReference type="PRINTS" id="PR00344">
    <property type="entry name" value="BCTRLSENSOR"/>
</dbReference>
<dbReference type="Gene3D" id="3.30.565.10">
    <property type="entry name" value="Histidine kinase-like ATPase, C-terminal domain"/>
    <property type="match status" value="1"/>
</dbReference>
<dbReference type="PROSITE" id="PS50851">
    <property type="entry name" value="CHEW"/>
    <property type="match status" value="1"/>
</dbReference>
<keyword evidence="4" id="KW-0808">Transferase</keyword>
<dbReference type="InterPro" id="IPR005467">
    <property type="entry name" value="His_kinase_dom"/>
</dbReference>
<dbReference type="InterPro" id="IPR036641">
    <property type="entry name" value="HPT_dom_sf"/>
</dbReference>
<dbReference type="SMART" id="SM00073">
    <property type="entry name" value="HPT"/>
    <property type="match status" value="1"/>
</dbReference>
<evidence type="ECO:0000256" key="6">
    <source>
        <dbReference type="ARBA" id="ARBA00022777"/>
    </source>
</evidence>
<dbReference type="EC" id="2.7.13.3" evidence="2"/>
<evidence type="ECO:0000259" key="12">
    <source>
        <dbReference type="PROSITE" id="PS50894"/>
    </source>
</evidence>
<dbReference type="SUPFAM" id="SSF50341">
    <property type="entry name" value="CheW-like"/>
    <property type="match status" value="1"/>
</dbReference>
<dbReference type="Proteomes" id="UP000035159">
    <property type="component" value="Chromosome"/>
</dbReference>
<dbReference type="InterPro" id="IPR008207">
    <property type="entry name" value="Sig_transdc_His_kin_Hpt_dom"/>
</dbReference>
<dbReference type="PATRIC" id="fig|1330330.3.peg.979"/>
<gene>
    <name evidence="13" type="ORF">IX53_04865</name>
</gene>
<evidence type="ECO:0000256" key="2">
    <source>
        <dbReference type="ARBA" id="ARBA00012438"/>
    </source>
</evidence>
<dbReference type="RefSeq" id="WP_047754390.1">
    <property type="nucleotide sequence ID" value="NZ_CAJUHA010000008.1"/>
</dbReference>
<dbReference type="PROSITE" id="PS50894">
    <property type="entry name" value="HPT"/>
    <property type="match status" value="1"/>
</dbReference>
<dbReference type="PROSITE" id="PS50109">
    <property type="entry name" value="HIS_KIN"/>
    <property type="match status" value="1"/>
</dbReference>
<keyword evidence="14" id="KW-1185">Reference proteome</keyword>
<feature type="modified residue" description="Phosphohistidine" evidence="8">
    <location>
        <position position="122"/>
    </location>
</feature>
<keyword evidence="5" id="KW-0547">Nucleotide-binding</keyword>
<evidence type="ECO:0000259" key="11">
    <source>
        <dbReference type="PROSITE" id="PS50851"/>
    </source>
</evidence>
<accession>A0A0G2ZAY3</accession>
<feature type="domain" description="Histidine kinase" evidence="10">
    <location>
        <begin position="311"/>
        <end position="555"/>
    </location>
</feature>
<dbReference type="InterPro" id="IPR002545">
    <property type="entry name" value="CheW-lke_dom"/>
</dbReference>
<dbReference type="SMART" id="SM00387">
    <property type="entry name" value="HATPase_c"/>
    <property type="match status" value="1"/>
</dbReference>
<dbReference type="FunFam" id="3.30.565.10:FF:000016">
    <property type="entry name" value="Chemotaxis protein CheA, putative"/>
    <property type="match status" value="1"/>
</dbReference>
<dbReference type="InterPro" id="IPR036890">
    <property type="entry name" value="HATPase_C_sf"/>
</dbReference>
<dbReference type="Gene3D" id="1.20.120.160">
    <property type="entry name" value="HPT domain"/>
    <property type="match status" value="1"/>
</dbReference>
<sequence>MQEKELLSRILELMEGLLENKERLPEIKELLRKLRKPEIADEIEAILSEIEGKQNIDEIKAEQSSTSIDNNTFELDSEMTEEFVSEFFEEAQRHIEEIENLLLEIEETFSTEKLKEVMRHFHTIKGDSSLVMNMVPTGARREQLELIHKLSHALEDIFQQAQHEDPSYTRDRLDSIFQVLGSMKAVIQQSEEISVLKSLLEKVRMLSDSSKTTIRPKTALQNILEQFLELSRDSSLEPRYLQRLALNVKKSLKRAGENEISKLVDNIMESLEKKDLKRVEEDIQIFERWLGKRKSIAETPPIKTKSGAQEKFIRIERDKLDALLNEVSELSNLVFALEQTEEPSVRKNLVGQLRKLSSRLSKAVISTRAIRVNELFNKFKLTVRDFARKQSKKVRLHIEETDVEIDRDIADSLIPLLTHLLRNAIDHGIESSEERKRAGKTENGNIFLRAEYKGGFIFIDVEDDGRGISVPFVKEKLVKNKLITAEQAERLSEHEILNYLFSPGFSTSEEVSEVSGRGVGLDVVKKTVEDMGGKVFLNTEPGKGTKFTMVIPLSLSIVKCILFKVSGRKYAIKSDEVMRTLTFSSSQIIDYGDYSLLKIGNKGIPLLYLSELLEDNKTRPDVDSSVPAFVLLDKNGEEIALAVDSIISEGEFLIKHLSGLLQGLFSGVISLGKDELALLIDLNALVDMV</sequence>
<comment type="function">
    <text evidence="7">Involved in the transmission of sensory signals from the chemoreceptors to the flagellar motors. CheA is autophosphorylated; it can transfer its phosphate group to either CheB or CheY.</text>
</comment>
<reference evidence="13 14" key="1">
    <citation type="submission" date="2015-04" db="EMBL/GenBank/DDBJ databases">
        <title>Complete Genome Sequence of Kosmotoga pacifica SLHLJ1.</title>
        <authorList>
            <person name="Jiang L.J."/>
            <person name="Shao Z.Z."/>
            <person name="Jebbar M."/>
        </authorList>
    </citation>
    <scope>NUCLEOTIDE SEQUENCE [LARGE SCALE GENOMIC DNA]</scope>
    <source>
        <strain evidence="13 14">SLHLJ1</strain>
    </source>
</reference>
<dbReference type="KEGG" id="kpf:IX53_04865"/>
<dbReference type="Gene3D" id="2.30.30.40">
    <property type="entry name" value="SH3 Domains"/>
    <property type="match status" value="1"/>
</dbReference>
<dbReference type="STRING" id="1330330.IX53_04865"/>
<dbReference type="Pfam" id="PF01627">
    <property type="entry name" value="Hpt"/>
    <property type="match status" value="1"/>
</dbReference>
<evidence type="ECO:0000259" key="10">
    <source>
        <dbReference type="PROSITE" id="PS50109"/>
    </source>
</evidence>